<proteinExistence type="predicted"/>
<accession>A0A835JRA8</accession>
<gene>
    <name evidence="2" type="ORF">SADUNF_Sadunf09G0088600</name>
</gene>
<reference evidence="2 3" key="1">
    <citation type="submission" date="2020-10" db="EMBL/GenBank/DDBJ databases">
        <title>Plant Genome Project.</title>
        <authorList>
            <person name="Zhang R.-G."/>
        </authorList>
    </citation>
    <scope>NUCLEOTIDE SEQUENCE [LARGE SCALE GENOMIC DNA]</scope>
    <source>
        <strain evidence="2">FAFU-HL-1</strain>
        <tissue evidence="2">Leaf</tissue>
    </source>
</reference>
<comment type="caution">
    <text evidence="2">The sequence shown here is derived from an EMBL/GenBank/DDBJ whole genome shotgun (WGS) entry which is preliminary data.</text>
</comment>
<sequence length="171" mass="18025">MDVDGRLSDFQQESAAGGNSDTSKLPGNSPGPIEPLRKSNLPELRIPSDKFGLLSSTFAQREALESSTLDASHGIIPFPFITAPVPKQTVRSETKFGFLDSFRLDFTIGCTTGNDPSLVKEPGAITGEANGICLRSTGAAGGTSQVTRGPEYTTANENSIELHLSSSSFST</sequence>
<feature type="compositionally biased region" description="Polar residues" evidence="1">
    <location>
        <begin position="9"/>
        <end position="26"/>
    </location>
</feature>
<name>A0A835JRA8_9ROSI</name>
<keyword evidence="3" id="KW-1185">Reference proteome</keyword>
<organism evidence="2 3">
    <name type="scientific">Salix dunnii</name>
    <dbReference type="NCBI Taxonomy" id="1413687"/>
    <lineage>
        <taxon>Eukaryota</taxon>
        <taxon>Viridiplantae</taxon>
        <taxon>Streptophyta</taxon>
        <taxon>Embryophyta</taxon>
        <taxon>Tracheophyta</taxon>
        <taxon>Spermatophyta</taxon>
        <taxon>Magnoliopsida</taxon>
        <taxon>eudicotyledons</taxon>
        <taxon>Gunneridae</taxon>
        <taxon>Pentapetalae</taxon>
        <taxon>rosids</taxon>
        <taxon>fabids</taxon>
        <taxon>Malpighiales</taxon>
        <taxon>Salicaceae</taxon>
        <taxon>Saliceae</taxon>
        <taxon>Salix</taxon>
    </lineage>
</organism>
<feature type="region of interest" description="Disordered" evidence="1">
    <location>
        <begin position="1"/>
        <end position="40"/>
    </location>
</feature>
<protein>
    <submittedName>
        <fullName evidence="2">Uncharacterized protein</fullName>
    </submittedName>
</protein>
<evidence type="ECO:0000313" key="3">
    <source>
        <dbReference type="Proteomes" id="UP000657918"/>
    </source>
</evidence>
<evidence type="ECO:0000256" key="1">
    <source>
        <dbReference type="SAM" id="MobiDB-lite"/>
    </source>
</evidence>
<dbReference type="AlphaFoldDB" id="A0A835JRA8"/>
<evidence type="ECO:0000313" key="2">
    <source>
        <dbReference type="EMBL" id="KAF9675962.1"/>
    </source>
</evidence>
<dbReference type="EMBL" id="JADGMS010000009">
    <property type="protein sequence ID" value="KAF9675962.1"/>
    <property type="molecule type" value="Genomic_DNA"/>
</dbReference>
<dbReference type="Proteomes" id="UP000657918">
    <property type="component" value="Unassembled WGS sequence"/>
</dbReference>